<dbReference type="Proteomes" id="UP000284379">
    <property type="component" value="Unassembled WGS sequence"/>
</dbReference>
<dbReference type="InterPro" id="IPR013525">
    <property type="entry name" value="ABC2_TM"/>
</dbReference>
<feature type="domain" description="ABC-2 type transporter transmembrane" evidence="7">
    <location>
        <begin position="28"/>
        <end position="382"/>
    </location>
</feature>
<keyword evidence="2" id="KW-1003">Cell membrane</keyword>
<feature type="transmembrane region" description="Helical" evidence="6">
    <location>
        <begin position="20"/>
        <end position="41"/>
    </location>
</feature>
<dbReference type="EMBL" id="QSGO01000017">
    <property type="protein sequence ID" value="RHB32925.1"/>
    <property type="molecule type" value="Genomic_DNA"/>
</dbReference>
<comment type="subcellular location">
    <subcellularLocation>
        <location evidence="1">Cell membrane</location>
        <topology evidence="1">Multi-pass membrane protein</topology>
    </subcellularLocation>
</comment>
<evidence type="ECO:0000256" key="3">
    <source>
        <dbReference type="ARBA" id="ARBA00022692"/>
    </source>
</evidence>
<dbReference type="RefSeq" id="WP_122202028.1">
    <property type="nucleotide sequence ID" value="NZ_CABJFV010000017.1"/>
</dbReference>
<evidence type="ECO:0000313" key="9">
    <source>
        <dbReference type="Proteomes" id="UP000284379"/>
    </source>
</evidence>
<reference evidence="8 9" key="1">
    <citation type="submission" date="2018-08" db="EMBL/GenBank/DDBJ databases">
        <title>A genome reference for cultivated species of the human gut microbiota.</title>
        <authorList>
            <person name="Zou Y."/>
            <person name="Xue W."/>
            <person name="Luo G."/>
        </authorList>
    </citation>
    <scope>NUCLEOTIDE SEQUENCE [LARGE SCALE GENOMIC DNA]</scope>
    <source>
        <strain evidence="8 9">AM40-30BH</strain>
    </source>
</reference>
<keyword evidence="3 6" id="KW-0812">Transmembrane</keyword>
<evidence type="ECO:0000313" key="8">
    <source>
        <dbReference type="EMBL" id="RHB32925.1"/>
    </source>
</evidence>
<dbReference type="GO" id="GO:0140359">
    <property type="term" value="F:ABC-type transporter activity"/>
    <property type="evidence" value="ECO:0007669"/>
    <property type="project" value="InterPro"/>
</dbReference>
<keyword evidence="4 6" id="KW-1133">Transmembrane helix</keyword>
<dbReference type="GO" id="GO:0005886">
    <property type="term" value="C:plasma membrane"/>
    <property type="evidence" value="ECO:0007669"/>
    <property type="project" value="UniProtKB-SubCell"/>
</dbReference>
<feature type="transmembrane region" description="Helical" evidence="6">
    <location>
        <begin position="192"/>
        <end position="214"/>
    </location>
</feature>
<proteinExistence type="predicted"/>
<feature type="transmembrane region" description="Helical" evidence="6">
    <location>
        <begin position="244"/>
        <end position="265"/>
    </location>
</feature>
<feature type="transmembrane region" description="Helical" evidence="6">
    <location>
        <begin position="366"/>
        <end position="384"/>
    </location>
</feature>
<dbReference type="InterPro" id="IPR051449">
    <property type="entry name" value="ABC-2_transporter_component"/>
</dbReference>
<dbReference type="Gene3D" id="3.40.1710.10">
    <property type="entry name" value="abc type-2 transporter like domain"/>
    <property type="match status" value="1"/>
</dbReference>
<evidence type="ECO:0000256" key="6">
    <source>
        <dbReference type="SAM" id="Phobius"/>
    </source>
</evidence>
<dbReference type="PANTHER" id="PTHR30294">
    <property type="entry name" value="MEMBRANE COMPONENT OF ABC TRANSPORTER YHHJ-RELATED"/>
    <property type="match status" value="1"/>
</dbReference>
<accession>A0A413VHB4</accession>
<dbReference type="AlphaFoldDB" id="A0A413VHB4"/>
<name>A0A413VHB4_9BACE</name>
<evidence type="ECO:0000256" key="1">
    <source>
        <dbReference type="ARBA" id="ARBA00004651"/>
    </source>
</evidence>
<feature type="transmembrane region" description="Helical" evidence="6">
    <location>
        <begin position="306"/>
        <end position="324"/>
    </location>
</feature>
<evidence type="ECO:0000256" key="5">
    <source>
        <dbReference type="ARBA" id="ARBA00023136"/>
    </source>
</evidence>
<dbReference type="PANTHER" id="PTHR30294:SF46">
    <property type="entry name" value="ABC TRANSPORTER PERMEASE"/>
    <property type="match status" value="1"/>
</dbReference>
<organism evidence="8 9">
    <name type="scientific">Bacteroides nordii</name>
    <dbReference type="NCBI Taxonomy" id="291645"/>
    <lineage>
        <taxon>Bacteria</taxon>
        <taxon>Pseudomonadati</taxon>
        <taxon>Bacteroidota</taxon>
        <taxon>Bacteroidia</taxon>
        <taxon>Bacteroidales</taxon>
        <taxon>Bacteroidaceae</taxon>
        <taxon>Bacteroides</taxon>
    </lineage>
</organism>
<feature type="transmembrane region" description="Helical" evidence="6">
    <location>
        <begin position="277"/>
        <end position="299"/>
    </location>
</feature>
<comment type="caution">
    <text evidence="8">The sequence shown here is derived from an EMBL/GenBank/DDBJ whole genome shotgun (WGS) entry which is preliminary data.</text>
</comment>
<keyword evidence="5 6" id="KW-0472">Membrane</keyword>
<evidence type="ECO:0000256" key="2">
    <source>
        <dbReference type="ARBA" id="ARBA00022475"/>
    </source>
</evidence>
<sequence length="402" mass="45049">MKTSNKLSQLSFIITREFRAISTSYAVLLVLMGGIFVYGLLYNYMYAPNIVTKAPIAVVDNSHSSLSRQYIRWLNATPQIEIYAQAMDYHEAQEWMKEGKIQGILYLPHNFEDRVFRGEEAVFSLYATTDAFLYYEALQEASSRVMLAINDAYRPDGTVFLPPQGLIAVAMAKPVNISGTALYNYTEGYGSYLIPAVMMVIIFQTLLMVIGMVTGDEYQTGGIRAYLPFGTGWKTAARIVAGKTFVYCMLYALFAFFLLGLLPHFFSIPNIGSGKDIIIMLIPYLLATSFFGLAASRWFTDSEAPLLMIAFFSVGLIFLSGVSYPMELMPWYWKMAHYIIPAAPGTLAFVKLNSMGGNMADIRPEYITLWVQTVVYFGLAVWVYKEKLKTGTHVFISTGSKG</sequence>
<dbReference type="Pfam" id="PF12698">
    <property type="entry name" value="ABC2_membrane_3"/>
    <property type="match status" value="1"/>
</dbReference>
<evidence type="ECO:0000259" key="7">
    <source>
        <dbReference type="Pfam" id="PF12698"/>
    </source>
</evidence>
<protein>
    <submittedName>
        <fullName evidence="8">ABC transporter permease</fullName>
    </submittedName>
</protein>
<gene>
    <name evidence="8" type="ORF">DW888_16545</name>
</gene>
<evidence type="ECO:0000256" key="4">
    <source>
        <dbReference type="ARBA" id="ARBA00022989"/>
    </source>
</evidence>